<organism evidence="4 5">
    <name type="scientific">Limnofasciculus baicalensis BBK-W-15</name>
    <dbReference type="NCBI Taxonomy" id="2699891"/>
    <lineage>
        <taxon>Bacteria</taxon>
        <taxon>Bacillati</taxon>
        <taxon>Cyanobacteriota</taxon>
        <taxon>Cyanophyceae</taxon>
        <taxon>Coleofasciculales</taxon>
        <taxon>Coleofasciculaceae</taxon>
        <taxon>Limnofasciculus</taxon>
        <taxon>Limnofasciculus baicalensis</taxon>
    </lineage>
</organism>
<comment type="caution">
    <text evidence="4">The sequence shown here is derived from an EMBL/GenBank/DDBJ whole genome shotgun (WGS) entry which is preliminary data.</text>
</comment>
<keyword evidence="2 4" id="KW-0378">Hydrolase</keyword>
<sequence>MSLKYIQLLPTNGKPPTHLMICLHGWGANLHDLAPLAEAMNLPNFQFLFPDAPFPHPHVPGGKMWYDLESQDYQGLAESRQMLIDWLNSLEETTGIARSHTILSGFSQGGAMTLDVGVTLPLAGLVSMSGYLHSKLQPIPKESLPPISILHGKHDPIVPIAAAQKARDTLTALGIDVKYQEFNMAHEIKPEVLTVVRNFVLDAVHDYPA</sequence>
<dbReference type="InterPro" id="IPR050565">
    <property type="entry name" value="LYPA1-2/EST-like"/>
</dbReference>
<dbReference type="Gene3D" id="3.40.50.1820">
    <property type="entry name" value="alpha/beta hydrolase"/>
    <property type="match status" value="1"/>
</dbReference>
<gene>
    <name evidence="4" type="ORF">NJ959_20385</name>
</gene>
<dbReference type="Pfam" id="PF02230">
    <property type="entry name" value="Abhydrolase_2"/>
    <property type="match status" value="1"/>
</dbReference>
<reference evidence="4" key="1">
    <citation type="submission" date="2022-06" db="EMBL/GenBank/DDBJ databases">
        <title>New cyanobacteria of genus Symplocastrum in benthos of Lake Baikal.</title>
        <authorList>
            <person name="Sorokovikova E."/>
            <person name="Tikhonova I."/>
            <person name="Krasnopeev A."/>
            <person name="Evseev P."/>
            <person name="Gladkikh A."/>
            <person name="Belykh O."/>
        </authorList>
    </citation>
    <scope>NUCLEOTIDE SEQUENCE</scope>
    <source>
        <strain evidence="4">BBK-W-15</strain>
    </source>
</reference>
<dbReference type="GO" id="GO:0016787">
    <property type="term" value="F:hydrolase activity"/>
    <property type="evidence" value="ECO:0007669"/>
    <property type="project" value="UniProtKB-KW"/>
</dbReference>
<accession>A0AAE3GUN5</accession>
<name>A0AAE3GUN5_9CYAN</name>
<dbReference type="EMBL" id="JAMZMM010000241">
    <property type="protein sequence ID" value="MCP2730789.1"/>
    <property type="molecule type" value="Genomic_DNA"/>
</dbReference>
<keyword evidence="5" id="KW-1185">Reference proteome</keyword>
<dbReference type="PANTHER" id="PTHR10655:SF17">
    <property type="entry name" value="LYSOPHOSPHOLIPASE-LIKE PROTEIN 1"/>
    <property type="match status" value="1"/>
</dbReference>
<dbReference type="InterPro" id="IPR029058">
    <property type="entry name" value="AB_hydrolase_fold"/>
</dbReference>
<feature type="domain" description="Phospholipase/carboxylesterase/thioesterase" evidence="3">
    <location>
        <begin position="13"/>
        <end position="200"/>
    </location>
</feature>
<dbReference type="InterPro" id="IPR003140">
    <property type="entry name" value="PLipase/COase/thioEstase"/>
</dbReference>
<dbReference type="SUPFAM" id="SSF53474">
    <property type="entry name" value="alpha/beta-Hydrolases"/>
    <property type="match status" value="1"/>
</dbReference>
<dbReference type="AlphaFoldDB" id="A0AAE3GUN5"/>
<evidence type="ECO:0000256" key="1">
    <source>
        <dbReference type="ARBA" id="ARBA00006499"/>
    </source>
</evidence>
<comment type="similarity">
    <text evidence="1">Belongs to the AB hydrolase superfamily. AB hydrolase 2 family.</text>
</comment>
<evidence type="ECO:0000313" key="4">
    <source>
        <dbReference type="EMBL" id="MCP2730789.1"/>
    </source>
</evidence>
<proteinExistence type="inferred from homology"/>
<evidence type="ECO:0000259" key="3">
    <source>
        <dbReference type="Pfam" id="PF02230"/>
    </source>
</evidence>
<evidence type="ECO:0000256" key="2">
    <source>
        <dbReference type="ARBA" id="ARBA00022801"/>
    </source>
</evidence>
<dbReference type="Proteomes" id="UP001204953">
    <property type="component" value="Unassembled WGS sequence"/>
</dbReference>
<dbReference type="PANTHER" id="PTHR10655">
    <property type="entry name" value="LYSOPHOSPHOLIPASE-RELATED"/>
    <property type="match status" value="1"/>
</dbReference>
<protein>
    <submittedName>
        <fullName evidence="4">Alpha/beta hydrolase</fullName>
    </submittedName>
</protein>
<evidence type="ECO:0000313" key="5">
    <source>
        <dbReference type="Proteomes" id="UP001204953"/>
    </source>
</evidence>